<keyword evidence="3" id="KW-1185">Reference proteome</keyword>
<keyword evidence="1" id="KW-0472">Membrane</keyword>
<reference evidence="2 3" key="2">
    <citation type="submission" date="2020-08" db="EMBL/GenBank/DDBJ databases">
        <title>Adhaeribacter dokdonensis sp. nov., isolated from the rhizosphere of Elymus tsukushiensis, a plant native to the Dokdo Islands, Republic of Korea.</title>
        <authorList>
            <person name="Ghim S.Y."/>
        </authorList>
    </citation>
    <scope>NUCLEOTIDE SEQUENCE [LARGE SCALE GENOMIC DNA]</scope>
    <source>
        <strain evidence="2 3">KUDC8001</strain>
    </source>
</reference>
<sequence>MAGGPRLALSGWSKLVLFVPHHASFLGTRTLEGPQQPNWCYLFLATVVLAIGIIDLVKINGLL</sequence>
<keyword evidence="1" id="KW-1133">Transmembrane helix</keyword>
<name>A0A7L7L421_9BACT</name>
<dbReference type="KEGG" id="add:HUW48_05520"/>
<evidence type="ECO:0000256" key="1">
    <source>
        <dbReference type="SAM" id="Phobius"/>
    </source>
</evidence>
<dbReference type="Proteomes" id="UP000514509">
    <property type="component" value="Chromosome"/>
</dbReference>
<protein>
    <submittedName>
        <fullName evidence="2">Uncharacterized protein</fullName>
    </submittedName>
</protein>
<organism evidence="2 3">
    <name type="scientific">Adhaeribacter radiodurans</name>
    <dbReference type="NCBI Taxonomy" id="2745197"/>
    <lineage>
        <taxon>Bacteria</taxon>
        <taxon>Pseudomonadati</taxon>
        <taxon>Bacteroidota</taxon>
        <taxon>Cytophagia</taxon>
        <taxon>Cytophagales</taxon>
        <taxon>Hymenobacteraceae</taxon>
        <taxon>Adhaeribacter</taxon>
    </lineage>
</organism>
<accession>A0A7L7L421</accession>
<dbReference type="AlphaFoldDB" id="A0A7L7L421"/>
<reference evidence="2 3" key="1">
    <citation type="submission" date="2020-06" db="EMBL/GenBank/DDBJ databases">
        <authorList>
            <person name="Hwang Y.J."/>
        </authorList>
    </citation>
    <scope>NUCLEOTIDE SEQUENCE [LARGE SCALE GENOMIC DNA]</scope>
    <source>
        <strain evidence="2 3">KUDC8001</strain>
    </source>
</reference>
<proteinExistence type="predicted"/>
<evidence type="ECO:0000313" key="2">
    <source>
        <dbReference type="EMBL" id="QMU27530.1"/>
    </source>
</evidence>
<dbReference type="RefSeq" id="WP_182414725.1">
    <property type="nucleotide sequence ID" value="NZ_CP055153.1"/>
</dbReference>
<keyword evidence="1" id="KW-0812">Transmembrane</keyword>
<gene>
    <name evidence="2" type="ORF">HUW48_05520</name>
</gene>
<feature type="transmembrane region" description="Helical" evidence="1">
    <location>
        <begin position="39"/>
        <end position="57"/>
    </location>
</feature>
<evidence type="ECO:0000313" key="3">
    <source>
        <dbReference type="Proteomes" id="UP000514509"/>
    </source>
</evidence>
<dbReference type="EMBL" id="CP055153">
    <property type="protein sequence ID" value="QMU27530.1"/>
    <property type="molecule type" value="Genomic_DNA"/>
</dbReference>